<dbReference type="InterPro" id="IPR031424">
    <property type="entry name" value="QVR-like"/>
</dbReference>
<evidence type="ECO:0000313" key="5">
    <source>
        <dbReference type="Proteomes" id="UP000828390"/>
    </source>
</evidence>
<comment type="caution">
    <text evidence="4">The sequence shown here is derived from an EMBL/GenBank/DDBJ whole genome shotgun (WGS) entry which is preliminary data.</text>
</comment>
<evidence type="ECO:0000256" key="2">
    <source>
        <dbReference type="ARBA" id="ARBA00023180"/>
    </source>
</evidence>
<feature type="chain" id="PRO_5038460422" description="Protein sleepless" evidence="3">
    <location>
        <begin position="23"/>
        <end position="124"/>
    </location>
</feature>
<dbReference type="GO" id="GO:0030431">
    <property type="term" value="P:sleep"/>
    <property type="evidence" value="ECO:0007669"/>
    <property type="project" value="InterPro"/>
</dbReference>
<evidence type="ECO:0000256" key="3">
    <source>
        <dbReference type="SAM" id="SignalP"/>
    </source>
</evidence>
<proteinExistence type="predicted"/>
<organism evidence="4 5">
    <name type="scientific">Dreissena polymorpha</name>
    <name type="common">Zebra mussel</name>
    <name type="synonym">Mytilus polymorpha</name>
    <dbReference type="NCBI Taxonomy" id="45954"/>
    <lineage>
        <taxon>Eukaryota</taxon>
        <taxon>Metazoa</taxon>
        <taxon>Spiralia</taxon>
        <taxon>Lophotrochozoa</taxon>
        <taxon>Mollusca</taxon>
        <taxon>Bivalvia</taxon>
        <taxon>Autobranchia</taxon>
        <taxon>Heteroconchia</taxon>
        <taxon>Euheterodonta</taxon>
        <taxon>Imparidentia</taxon>
        <taxon>Neoheterodontei</taxon>
        <taxon>Myida</taxon>
        <taxon>Dreissenoidea</taxon>
        <taxon>Dreissenidae</taxon>
        <taxon>Dreissena</taxon>
    </lineage>
</organism>
<dbReference type="PANTHER" id="PTHR33562">
    <property type="entry name" value="ATILLA, ISOFORM B-RELATED-RELATED"/>
    <property type="match status" value="1"/>
</dbReference>
<gene>
    <name evidence="4" type="ORF">DPMN_068449</name>
</gene>
<evidence type="ECO:0008006" key="6">
    <source>
        <dbReference type="Google" id="ProtNLM"/>
    </source>
</evidence>
<dbReference type="Proteomes" id="UP000828390">
    <property type="component" value="Unassembled WGS sequence"/>
</dbReference>
<keyword evidence="5" id="KW-1185">Reference proteome</keyword>
<dbReference type="Pfam" id="PF17064">
    <property type="entry name" value="QVR"/>
    <property type="match status" value="1"/>
</dbReference>
<name>A0A9D3Z2J5_DREPO</name>
<feature type="signal peptide" evidence="3">
    <location>
        <begin position="1"/>
        <end position="22"/>
    </location>
</feature>
<dbReference type="PANTHER" id="PTHR33562:SF29">
    <property type="entry name" value="PROTEIN SLEEPLESS"/>
    <property type="match status" value="1"/>
</dbReference>
<dbReference type="GO" id="GO:0032222">
    <property type="term" value="P:regulation of synaptic transmission, cholinergic"/>
    <property type="evidence" value="ECO:0007669"/>
    <property type="project" value="InterPro"/>
</dbReference>
<sequence length="124" mass="13156">MSNKVLLPLIVVICLYASSCSAIKCYTCLSLTDVSCADDFDKRNHNLTDGCAQCGKQKGTVKTHVVIRACLEKVIGGNECTKLTKDGAEALNCLCNTDGCNAASSIYVTIAIMSAPLLILAKHL</sequence>
<evidence type="ECO:0000256" key="1">
    <source>
        <dbReference type="ARBA" id="ARBA00022729"/>
    </source>
</evidence>
<accession>A0A9D3Z2J5</accession>
<dbReference type="InterPro" id="IPR050975">
    <property type="entry name" value="Sleep_regulator"/>
</dbReference>
<dbReference type="AlphaFoldDB" id="A0A9D3Z2J5"/>
<keyword evidence="1 3" id="KW-0732">Signal</keyword>
<evidence type="ECO:0000313" key="4">
    <source>
        <dbReference type="EMBL" id="KAH3708989.1"/>
    </source>
</evidence>
<dbReference type="EMBL" id="JAIWYP010000014">
    <property type="protein sequence ID" value="KAH3708989.1"/>
    <property type="molecule type" value="Genomic_DNA"/>
</dbReference>
<protein>
    <recommendedName>
        <fullName evidence="6">Protein sleepless</fullName>
    </recommendedName>
</protein>
<reference evidence="4" key="2">
    <citation type="submission" date="2020-11" db="EMBL/GenBank/DDBJ databases">
        <authorList>
            <person name="McCartney M.A."/>
            <person name="Auch B."/>
            <person name="Kono T."/>
            <person name="Mallez S."/>
            <person name="Becker A."/>
            <person name="Gohl D.M."/>
            <person name="Silverstein K.A.T."/>
            <person name="Koren S."/>
            <person name="Bechman K.B."/>
            <person name="Herman A."/>
            <person name="Abrahante J.E."/>
            <person name="Garbe J."/>
        </authorList>
    </citation>
    <scope>NUCLEOTIDE SEQUENCE</scope>
    <source>
        <strain evidence="4">Duluth1</strain>
        <tissue evidence="4">Whole animal</tissue>
    </source>
</reference>
<keyword evidence="2" id="KW-0325">Glycoprotein</keyword>
<reference evidence="4" key="1">
    <citation type="journal article" date="2019" name="bioRxiv">
        <title>The Genome of the Zebra Mussel, Dreissena polymorpha: A Resource for Invasive Species Research.</title>
        <authorList>
            <person name="McCartney M.A."/>
            <person name="Auch B."/>
            <person name="Kono T."/>
            <person name="Mallez S."/>
            <person name="Zhang Y."/>
            <person name="Obille A."/>
            <person name="Becker A."/>
            <person name="Abrahante J.E."/>
            <person name="Garbe J."/>
            <person name="Badalamenti J.P."/>
            <person name="Herman A."/>
            <person name="Mangelson H."/>
            <person name="Liachko I."/>
            <person name="Sullivan S."/>
            <person name="Sone E.D."/>
            <person name="Koren S."/>
            <person name="Silverstein K.A.T."/>
            <person name="Beckman K.B."/>
            <person name="Gohl D.M."/>
        </authorList>
    </citation>
    <scope>NUCLEOTIDE SEQUENCE</scope>
    <source>
        <strain evidence="4">Duluth1</strain>
        <tissue evidence="4">Whole animal</tissue>
    </source>
</reference>